<dbReference type="SMART" id="SM00225">
    <property type="entry name" value="BTB"/>
    <property type="match status" value="1"/>
</dbReference>
<evidence type="ECO:0000313" key="3">
    <source>
        <dbReference type="Proteomes" id="UP000285301"/>
    </source>
</evidence>
<dbReference type="PANTHER" id="PTHR46306">
    <property type="entry name" value="BTB/POZ DOMAIN-CONTAINING PROTEIN 9"/>
    <property type="match status" value="1"/>
</dbReference>
<dbReference type="AlphaFoldDB" id="A0A3S3NK43"/>
<feature type="non-terminal residue" evidence="2">
    <location>
        <position position="1"/>
    </location>
</feature>
<dbReference type="InterPro" id="IPR000210">
    <property type="entry name" value="BTB/POZ_dom"/>
</dbReference>
<comment type="caution">
    <text evidence="2">The sequence shown here is derived from an EMBL/GenBank/DDBJ whole genome shotgun (WGS) entry which is preliminary data.</text>
</comment>
<dbReference type="STRING" id="1965070.A0A3S3NK43"/>
<accession>A0A3S3NK43</accession>
<feature type="non-terminal residue" evidence="2">
    <location>
        <position position="139"/>
    </location>
</feature>
<dbReference type="Pfam" id="PF00651">
    <property type="entry name" value="BTB"/>
    <property type="match status" value="1"/>
</dbReference>
<reference evidence="2 3" key="1">
    <citation type="journal article" date="2018" name="Gigascience">
        <title>Genomes of trombidid mites reveal novel predicted allergens and laterally-transferred genes associated with secondary metabolism.</title>
        <authorList>
            <person name="Dong X."/>
            <person name="Chaisiri K."/>
            <person name="Xia D."/>
            <person name="Armstrong S.D."/>
            <person name="Fang Y."/>
            <person name="Donnelly M.J."/>
            <person name="Kadowaki T."/>
            <person name="McGarry J.W."/>
            <person name="Darby A.C."/>
            <person name="Makepeace B.L."/>
        </authorList>
    </citation>
    <scope>NUCLEOTIDE SEQUENCE [LARGE SCALE GENOMIC DNA]</scope>
    <source>
        <strain evidence="2">UoL-WK</strain>
    </source>
</reference>
<dbReference type="EMBL" id="NCKU01010109">
    <property type="protein sequence ID" value="RWS00963.1"/>
    <property type="molecule type" value="Genomic_DNA"/>
</dbReference>
<dbReference type="SUPFAM" id="SSF54695">
    <property type="entry name" value="POZ domain"/>
    <property type="match status" value="1"/>
</dbReference>
<dbReference type="Proteomes" id="UP000285301">
    <property type="component" value="Unassembled WGS sequence"/>
</dbReference>
<proteinExistence type="predicted"/>
<name>A0A3S3NK43_9ACAR</name>
<dbReference type="PROSITE" id="PS50097">
    <property type="entry name" value="BTB"/>
    <property type="match status" value="1"/>
</dbReference>
<dbReference type="InterPro" id="IPR052407">
    <property type="entry name" value="BTB_POZ_domain_cont_9"/>
</dbReference>
<protein>
    <submittedName>
        <fullName evidence="2">BTB/POZ domain protein-like protein</fullName>
    </submittedName>
</protein>
<dbReference type="PANTHER" id="PTHR46306:SF1">
    <property type="entry name" value="BTB_POZ DOMAIN-CONTAINING PROTEIN 9"/>
    <property type="match status" value="1"/>
</dbReference>
<evidence type="ECO:0000259" key="1">
    <source>
        <dbReference type="PROSITE" id="PS50097"/>
    </source>
</evidence>
<keyword evidence="3" id="KW-1185">Reference proteome</keyword>
<dbReference type="OrthoDB" id="6418787at2759"/>
<dbReference type="GO" id="GO:0005737">
    <property type="term" value="C:cytoplasm"/>
    <property type="evidence" value="ECO:0007669"/>
    <property type="project" value="TreeGrafter"/>
</dbReference>
<evidence type="ECO:0000313" key="2">
    <source>
        <dbReference type="EMBL" id="RWS00963.1"/>
    </source>
</evidence>
<gene>
    <name evidence="2" type="ORF">B4U79_01388</name>
</gene>
<dbReference type="InterPro" id="IPR011333">
    <property type="entry name" value="SKP1/BTB/POZ_sf"/>
</dbReference>
<dbReference type="Gene3D" id="3.30.710.10">
    <property type="entry name" value="Potassium Channel Kv1.1, Chain A"/>
    <property type="match status" value="1"/>
</dbReference>
<sequence>EKFSDVCFVVEGEKFHAHKAILAAGSPYFETMLFGETNESKMNKITLSHTSKQSFKVVLQYARKGFAKTGEFTPLQLLSLISLVHEYQFDELFQDSVNKFKFEFIANDNIAQVFDVATLCEIDSILEKCWIFLEENSET</sequence>
<organism evidence="2 3">
    <name type="scientific">Dinothrombium tinctorium</name>
    <dbReference type="NCBI Taxonomy" id="1965070"/>
    <lineage>
        <taxon>Eukaryota</taxon>
        <taxon>Metazoa</taxon>
        <taxon>Ecdysozoa</taxon>
        <taxon>Arthropoda</taxon>
        <taxon>Chelicerata</taxon>
        <taxon>Arachnida</taxon>
        <taxon>Acari</taxon>
        <taxon>Acariformes</taxon>
        <taxon>Trombidiformes</taxon>
        <taxon>Prostigmata</taxon>
        <taxon>Anystina</taxon>
        <taxon>Parasitengona</taxon>
        <taxon>Trombidioidea</taxon>
        <taxon>Trombidiidae</taxon>
        <taxon>Dinothrombium</taxon>
    </lineage>
</organism>
<feature type="domain" description="BTB" evidence="1">
    <location>
        <begin position="4"/>
        <end position="71"/>
    </location>
</feature>